<organism evidence="1 2">
    <name type="scientific">Yersinia rohdei</name>
    <dbReference type="NCBI Taxonomy" id="29485"/>
    <lineage>
        <taxon>Bacteria</taxon>
        <taxon>Pseudomonadati</taxon>
        <taxon>Pseudomonadota</taxon>
        <taxon>Gammaproteobacteria</taxon>
        <taxon>Enterobacterales</taxon>
        <taxon>Yersiniaceae</taxon>
        <taxon>Yersinia</taxon>
    </lineage>
</organism>
<dbReference type="RefSeq" id="WP_032817401.1">
    <property type="nucleotide sequence ID" value="NZ_CABIHO010000103.1"/>
</dbReference>
<evidence type="ECO:0000313" key="1">
    <source>
        <dbReference type="EMBL" id="AJJ10951.1"/>
    </source>
</evidence>
<sequence>MRKFKKLAIIAYRPTWHSSISGVVFLLGLSVAQATSLIIDNGQVHNQGAGIPSDISENLYMGETNTDTLNIFDGGRISNRYSFIGNQAGSSGTATV</sequence>
<dbReference type="EMBL" id="CP009787">
    <property type="protein sequence ID" value="AJJ10951.1"/>
    <property type="molecule type" value="Genomic_DNA"/>
</dbReference>
<accession>A0ABM5SCI6</accession>
<reference evidence="1 2" key="1">
    <citation type="journal article" date="2015" name="Genome Announc.">
        <title>Thirty-Two Complete Genome Assemblies of Nine Yersinia Species, Including Y. pestis, Y. pseudotuberculosis, and Y. enterocolitica.</title>
        <authorList>
            <person name="Johnson S.L."/>
            <person name="Daligault H.E."/>
            <person name="Davenport K.W."/>
            <person name="Jaissle J."/>
            <person name="Frey K.G."/>
            <person name="Ladner J.T."/>
            <person name="Broomall S.M."/>
            <person name="Bishop-Lilly K.A."/>
            <person name="Bruce D.C."/>
            <person name="Coyne S.R."/>
            <person name="Gibbons H.S."/>
            <person name="Lo C.C."/>
            <person name="Munk A.C."/>
            <person name="Rosenzweig C.N."/>
            <person name="Koroleva G.I."/>
            <person name="Palacios G.F."/>
            <person name="Redden C.L."/>
            <person name="Xu Y."/>
            <person name="Minogue T.D."/>
            <person name="Chain P.S."/>
        </authorList>
    </citation>
    <scope>NUCLEOTIDE SEQUENCE [LARGE SCALE GENOMIC DNA]</scope>
    <source>
        <strain evidence="1 2">YRA</strain>
    </source>
</reference>
<keyword evidence="2" id="KW-1185">Reference proteome</keyword>
<evidence type="ECO:0000313" key="2">
    <source>
        <dbReference type="Proteomes" id="UP000031914"/>
    </source>
</evidence>
<proteinExistence type="predicted"/>
<dbReference type="GeneID" id="45566619"/>
<protein>
    <submittedName>
        <fullName evidence="1">Type V secretory pathway, adhesin AidA</fullName>
    </submittedName>
</protein>
<dbReference type="Proteomes" id="UP000031914">
    <property type="component" value="Chromosome"/>
</dbReference>
<name>A0ABM5SCI6_YERRO</name>
<gene>
    <name evidence="1" type="ORF">CH64_1293</name>
</gene>